<keyword evidence="1" id="KW-0732">Signal</keyword>
<name>A0A4Q9FQC7_9FLAO</name>
<evidence type="ECO:0000313" key="3">
    <source>
        <dbReference type="Proteomes" id="UP000292372"/>
    </source>
</evidence>
<evidence type="ECO:0000256" key="1">
    <source>
        <dbReference type="SAM" id="SignalP"/>
    </source>
</evidence>
<dbReference type="Proteomes" id="UP000292372">
    <property type="component" value="Unassembled WGS sequence"/>
</dbReference>
<sequence length="482" mass="54712">MNKINIFKVTIKTSLLILILVALIGCSNDDSNTEEILEEGEEEDVEVVVDDTDFEATDWTTETHTKDIDPNFDEVFEDNTVKRLDIVITETRWQSMLDDMTAMYGSFGSGGGGPGGGLIETDEDPIFVPAEVFYNGKQWYRVGVRFKGNSSLQSSWRNGILKLSFKLDFDEFEDDYPQIDNQRFYGFKKFSLKNNYDDKSMLREKVAGDVFRNAGLVGSHTAFYTLYVDHGNGPEYFGLYTLVEEVDGSVLDTQFSDDDGNLYKPDGDAASFAVGTYNEDEYEKKTNEDEADFSDVQALLTAINDNLRTTDAVTWRNNLETVFDTDVFLKYLAVNTVIQNWDTYGRMTHNYYLYNNSDTNKLTWIPWDNNEALQEGKRGGSPSLDFSDISASEWPLIGYMYQDEVYKAKYDTYLQEVIDGPFKVSSIQALYDSYTALIEQYATSEVSGYTFLNTSADFQVAVNELKSHVSSRTTAVNSYLNK</sequence>
<comment type="caution">
    <text evidence="2">The sequence shown here is derived from an EMBL/GenBank/DDBJ whole genome shotgun (WGS) entry which is preliminary data.</text>
</comment>
<dbReference type="RefSeq" id="WP_130936911.1">
    <property type="nucleotide sequence ID" value="NZ_BMEE01000004.1"/>
</dbReference>
<feature type="signal peptide" evidence="1">
    <location>
        <begin position="1"/>
        <end position="27"/>
    </location>
</feature>
<keyword evidence="2" id="KW-0167">Capsid protein</keyword>
<accession>A0A4Q9FQC7</accession>
<dbReference type="OrthoDB" id="3235126at2"/>
<evidence type="ECO:0000313" key="2">
    <source>
        <dbReference type="EMBL" id="TBN15426.1"/>
    </source>
</evidence>
<dbReference type="PROSITE" id="PS51257">
    <property type="entry name" value="PROKAR_LIPOPROTEIN"/>
    <property type="match status" value="1"/>
</dbReference>
<keyword evidence="3" id="KW-1185">Reference proteome</keyword>
<dbReference type="PANTHER" id="PTHR40050:SF1">
    <property type="entry name" value="INNER SPORE COAT PROTEIN H"/>
    <property type="match status" value="1"/>
</dbReference>
<organism evidence="2 3">
    <name type="scientific">Hyunsoonleella pacifica</name>
    <dbReference type="NCBI Taxonomy" id="1080224"/>
    <lineage>
        <taxon>Bacteria</taxon>
        <taxon>Pseudomonadati</taxon>
        <taxon>Bacteroidota</taxon>
        <taxon>Flavobacteriia</taxon>
        <taxon>Flavobacteriales</taxon>
        <taxon>Flavobacteriaceae</taxon>
    </lineage>
</organism>
<dbReference type="AlphaFoldDB" id="A0A4Q9FQC7"/>
<dbReference type="Pfam" id="PF08757">
    <property type="entry name" value="CotH"/>
    <property type="match status" value="1"/>
</dbReference>
<proteinExistence type="predicted"/>
<protein>
    <submittedName>
        <fullName evidence="2">Spore coat protein</fullName>
    </submittedName>
</protein>
<dbReference type="InterPro" id="IPR014867">
    <property type="entry name" value="Spore_coat_CotH_CotH2/3/7"/>
</dbReference>
<gene>
    <name evidence="2" type="ORF">EYD46_09815</name>
</gene>
<keyword evidence="2" id="KW-0946">Virion</keyword>
<dbReference type="PANTHER" id="PTHR40050">
    <property type="entry name" value="INNER SPORE COAT PROTEIN H"/>
    <property type="match status" value="1"/>
</dbReference>
<reference evidence="2 3" key="1">
    <citation type="journal article" date="2015" name="Int. J. Syst. Evol. Microbiol.">
        <title>Hyunsoonleella pacifica sp. nov., isolated from seawater of South Pacific Gyre.</title>
        <authorList>
            <person name="Gao X."/>
            <person name="Zhang Z."/>
            <person name="Dai X."/>
            <person name="Zhang X.H."/>
        </authorList>
    </citation>
    <scope>NUCLEOTIDE SEQUENCE [LARGE SCALE GENOMIC DNA]</scope>
    <source>
        <strain evidence="2 3">SW033</strain>
    </source>
</reference>
<dbReference type="EMBL" id="SIRS01000004">
    <property type="protein sequence ID" value="TBN15426.1"/>
    <property type="molecule type" value="Genomic_DNA"/>
</dbReference>
<feature type="chain" id="PRO_5020237810" evidence="1">
    <location>
        <begin position="28"/>
        <end position="482"/>
    </location>
</feature>